<accession>A0A5N5TH98</accession>
<organism evidence="7 8">
    <name type="scientific">Armadillidium nasatum</name>
    <dbReference type="NCBI Taxonomy" id="96803"/>
    <lineage>
        <taxon>Eukaryota</taxon>
        <taxon>Metazoa</taxon>
        <taxon>Ecdysozoa</taxon>
        <taxon>Arthropoda</taxon>
        <taxon>Crustacea</taxon>
        <taxon>Multicrustacea</taxon>
        <taxon>Malacostraca</taxon>
        <taxon>Eumalacostraca</taxon>
        <taxon>Peracarida</taxon>
        <taxon>Isopoda</taxon>
        <taxon>Oniscidea</taxon>
        <taxon>Crinocheta</taxon>
        <taxon>Armadillidiidae</taxon>
        <taxon>Armadillidium</taxon>
    </lineage>
</organism>
<keyword evidence="2 6" id="KW-0647">Proteasome</keyword>
<keyword evidence="3 6" id="KW-0539">Nucleus</keyword>
<dbReference type="PANTHER" id="PTHR32194:SF2">
    <property type="entry name" value="PROTEASOME SUBUNIT BETA TYPE-1"/>
    <property type="match status" value="1"/>
</dbReference>
<dbReference type="FunFam" id="3.60.20.10:FF:000027">
    <property type="entry name" value="Proteasome subunit beta type-6"/>
    <property type="match status" value="1"/>
</dbReference>
<dbReference type="InterPro" id="IPR001353">
    <property type="entry name" value="Proteasome_sua/b"/>
</dbReference>
<dbReference type="Pfam" id="PF00227">
    <property type="entry name" value="Proteasome"/>
    <property type="match status" value="1"/>
</dbReference>
<dbReference type="GO" id="GO:0051603">
    <property type="term" value="P:proteolysis involved in protein catabolic process"/>
    <property type="evidence" value="ECO:0007669"/>
    <property type="project" value="InterPro"/>
</dbReference>
<dbReference type="InterPro" id="IPR023333">
    <property type="entry name" value="Proteasome_suB-type"/>
</dbReference>
<proteinExistence type="inferred from homology"/>
<evidence type="ECO:0000256" key="6">
    <source>
        <dbReference type="RuleBase" id="RU004203"/>
    </source>
</evidence>
<dbReference type="AlphaFoldDB" id="A0A5N5TH98"/>
<keyword evidence="8" id="KW-1185">Reference proteome</keyword>
<comment type="caution">
    <text evidence="7">The sequence shown here is derived from an EMBL/GenBank/DDBJ whole genome shotgun (WGS) entry which is preliminary data.</text>
</comment>
<evidence type="ECO:0000256" key="2">
    <source>
        <dbReference type="ARBA" id="ARBA00022942"/>
    </source>
</evidence>
<dbReference type="OrthoDB" id="268479at2759"/>
<comment type="subunit">
    <text evidence="5">The 26S proteasome consists of a 20S proteasome core and two 19S regulatory subunits. The 20S proteasome core is composed of 28 subunits that are arranged in four stacked rings, resulting in a barrel-shaped structure. The two end rings are each formed by seven alpha subunits, and the two central rings are each formed by seven beta subunits. The catalytic chamber with the active sites is on the inside of the barrel.</text>
</comment>
<dbReference type="Gene3D" id="3.60.20.10">
    <property type="entry name" value="Glutamine Phosphoribosylpyrophosphate, subunit 1, domain 1"/>
    <property type="match status" value="1"/>
</dbReference>
<dbReference type="PROSITE" id="PS51476">
    <property type="entry name" value="PROTEASOME_BETA_2"/>
    <property type="match status" value="1"/>
</dbReference>
<comment type="subcellular location">
    <subcellularLocation>
        <location evidence="6">Cytoplasm</location>
    </subcellularLocation>
    <subcellularLocation>
        <location evidence="6">Nucleus</location>
    </subcellularLocation>
</comment>
<dbReference type="PROSITE" id="PS00854">
    <property type="entry name" value="PROTEASOME_BETA_1"/>
    <property type="match status" value="1"/>
</dbReference>
<protein>
    <recommendedName>
        <fullName evidence="6">Proteasome subunit beta</fullName>
    </recommendedName>
</protein>
<gene>
    <name evidence="7" type="primary">Prosbeta6</name>
    <name evidence="7" type="ORF">Anas_01747</name>
</gene>
<dbReference type="InterPro" id="IPR029055">
    <property type="entry name" value="Ntn_hydrolases_N"/>
</dbReference>
<evidence type="ECO:0000256" key="4">
    <source>
        <dbReference type="ARBA" id="ARBA00024953"/>
    </source>
</evidence>
<dbReference type="Proteomes" id="UP000326759">
    <property type="component" value="Unassembled WGS sequence"/>
</dbReference>
<sequence>MALSLEHTEEYMRDPRKHQFSPYADNGGTSIAIAGDDFVMLASDTRLSQGYNVLSRNHSKCFKLTSQTLLSSTGCLADVLTLTKILEARLTNYAHEHLETMSTTAIAQLLSTLLYWRRFFPYYVSNILVGFDEDGKGVVYHYDPVGHMEKMTYCASGASVTLIQPLLDNLVGGKNMKDGRTTPITQDFAKRLIHDGFVSAAEREIATGDGCTIYTITKDDVTEETFKLRKD</sequence>
<evidence type="ECO:0000256" key="5">
    <source>
        <dbReference type="ARBA" id="ARBA00026071"/>
    </source>
</evidence>
<evidence type="ECO:0000313" key="8">
    <source>
        <dbReference type="Proteomes" id="UP000326759"/>
    </source>
</evidence>
<evidence type="ECO:0000313" key="7">
    <source>
        <dbReference type="EMBL" id="KAB7505468.1"/>
    </source>
</evidence>
<comment type="similarity">
    <text evidence="6">Belongs to the peptidase T1B family.</text>
</comment>
<dbReference type="CDD" id="cd03757">
    <property type="entry name" value="proteasome_beta_type_1"/>
    <property type="match status" value="1"/>
</dbReference>
<dbReference type="SUPFAM" id="SSF56235">
    <property type="entry name" value="N-terminal nucleophile aminohydrolases (Ntn hydrolases)"/>
    <property type="match status" value="1"/>
</dbReference>
<reference evidence="7 8" key="1">
    <citation type="journal article" date="2019" name="PLoS Biol.">
        <title>Sex chromosomes control vertical transmission of feminizing Wolbachia symbionts in an isopod.</title>
        <authorList>
            <person name="Becking T."/>
            <person name="Chebbi M.A."/>
            <person name="Giraud I."/>
            <person name="Moumen B."/>
            <person name="Laverre T."/>
            <person name="Caubet Y."/>
            <person name="Peccoud J."/>
            <person name="Gilbert C."/>
            <person name="Cordaux R."/>
        </authorList>
    </citation>
    <scope>NUCLEOTIDE SEQUENCE [LARGE SCALE GENOMIC DNA]</scope>
    <source>
        <strain evidence="7">ANa2</strain>
        <tissue evidence="7">Whole body excluding digestive tract and cuticle</tissue>
    </source>
</reference>
<comment type="function">
    <text evidence="6">Component of the proteasome, a multicatalytic proteinase complex which is characterized by its ability to cleave peptides with Arg, Phe, Tyr, Leu, and Glu adjacent to the leaving group at neutral or slightly basic pH. The proteasome has an ATP-dependent proteolytic activity.</text>
</comment>
<comment type="function">
    <text evidence="4">Non-catalytic component of the proteasome, a multicatalytic proteinase complex which is characterized by its ability to cleave peptides with Arg, Phe, Tyr, Leu, and Glu adjacent to the leaving group at neutral or slightly basic pH. The proteasome has an ATP-dependent proteolytic activity.</text>
</comment>
<dbReference type="EMBL" id="SEYY01001222">
    <property type="protein sequence ID" value="KAB7505468.1"/>
    <property type="molecule type" value="Genomic_DNA"/>
</dbReference>
<name>A0A5N5TH98_9CRUS</name>
<dbReference type="PANTHER" id="PTHR32194">
    <property type="entry name" value="METALLOPROTEASE TLDD"/>
    <property type="match status" value="1"/>
</dbReference>
<evidence type="ECO:0000256" key="3">
    <source>
        <dbReference type="ARBA" id="ARBA00023242"/>
    </source>
</evidence>
<dbReference type="GO" id="GO:0005634">
    <property type="term" value="C:nucleus"/>
    <property type="evidence" value="ECO:0007669"/>
    <property type="project" value="UniProtKB-SubCell"/>
</dbReference>
<comment type="subunit">
    <text evidence="6">Component of the proteasome complex.</text>
</comment>
<evidence type="ECO:0000256" key="1">
    <source>
        <dbReference type="ARBA" id="ARBA00022490"/>
    </source>
</evidence>
<dbReference type="GO" id="GO:0005737">
    <property type="term" value="C:cytoplasm"/>
    <property type="evidence" value="ECO:0007669"/>
    <property type="project" value="UniProtKB-SubCell"/>
</dbReference>
<keyword evidence="1 6" id="KW-0963">Cytoplasm</keyword>
<dbReference type="InterPro" id="IPR016050">
    <property type="entry name" value="Proteasome_bsu_CS"/>
</dbReference>
<dbReference type="GO" id="GO:0005839">
    <property type="term" value="C:proteasome core complex"/>
    <property type="evidence" value="ECO:0007669"/>
    <property type="project" value="InterPro"/>
</dbReference>